<comment type="caution">
    <text evidence="2">The sequence shown here is derived from an EMBL/GenBank/DDBJ whole genome shotgun (WGS) entry which is preliminary data.</text>
</comment>
<organism evidence="2 3">
    <name type="scientific">Sneathiella sedimenti</name>
    <dbReference type="NCBI Taxonomy" id="2816034"/>
    <lineage>
        <taxon>Bacteria</taxon>
        <taxon>Pseudomonadati</taxon>
        <taxon>Pseudomonadota</taxon>
        <taxon>Alphaproteobacteria</taxon>
        <taxon>Sneathiellales</taxon>
        <taxon>Sneathiellaceae</taxon>
        <taxon>Sneathiella</taxon>
    </lineage>
</organism>
<evidence type="ECO:0000313" key="2">
    <source>
        <dbReference type="EMBL" id="MBO0334587.1"/>
    </source>
</evidence>
<keyword evidence="3" id="KW-1185">Reference proteome</keyword>
<dbReference type="EMBL" id="JAFLNC010000004">
    <property type="protein sequence ID" value="MBO0334587.1"/>
    <property type="molecule type" value="Genomic_DNA"/>
</dbReference>
<accession>A0ABS3F9H7</accession>
<dbReference type="Proteomes" id="UP000664761">
    <property type="component" value="Unassembled WGS sequence"/>
</dbReference>
<proteinExistence type="predicted"/>
<evidence type="ECO:0000256" key="1">
    <source>
        <dbReference type="SAM" id="MobiDB-lite"/>
    </source>
</evidence>
<reference evidence="2 3" key="1">
    <citation type="submission" date="2021-03" db="EMBL/GenBank/DDBJ databases">
        <title>Sneathiella sp. CAU 1612 isolated from Kang Won-do.</title>
        <authorList>
            <person name="Kim W."/>
        </authorList>
    </citation>
    <scope>NUCLEOTIDE SEQUENCE [LARGE SCALE GENOMIC DNA]</scope>
    <source>
        <strain evidence="2 3">CAU 1612</strain>
    </source>
</reference>
<feature type="compositionally biased region" description="Basic and acidic residues" evidence="1">
    <location>
        <begin position="75"/>
        <end position="93"/>
    </location>
</feature>
<sequence>MTSAGQRKTQETETPTLDSFIEETAEAAYLSEPSDEEEANDNFPAHEILLGCIWRDTESAQQRVGLIDDAPFGASRDDARGRQELDFSDDRHGARGFLDEDLDPGDGAVGF</sequence>
<protein>
    <submittedName>
        <fullName evidence="2">Uncharacterized protein</fullName>
    </submittedName>
</protein>
<dbReference type="RefSeq" id="WP_207046556.1">
    <property type="nucleotide sequence ID" value="NZ_JAFLNC010000004.1"/>
</dbReference>
<evidence type="ECO:0000313" key="3">
    <source>
        <dbReference type="Proteomes" id="UP000664761"/>
    </source>
</evidence>
<gene>
    <name evidence="2" type="ORF">J0X12_13240</name>
</gene>
<name>A0ABS3F9H7_9PROT</name>
<feature type="region of interest" description="Disordered" evidence="1">
    <location>
        <begin position="70"/>
        <end position="111"/>
    </location>
</feature>